<evidence type="ECO:0000313" key="2">
    <source>
        <dbReference type="Proteomes" id="UP001596096"/>
    </source>
</evidence>
<dbReference type="EMBL" id="JBHSNW010000029">
    <property type="protein sequence ID" value="MFC5821004.1"/>
    <property type="molecule type" value="Genomic_DNA"/>
</dbReference>
<name>A0ABW1C5R2_9ACTN</name>
<dbReference type="RefSeq" id="WP_219546467.1">
    <property type="nucleotide sequence ID" value="NZ_JAHKRN010000024.1"/>
</dbReference>
<comment type="caution">
    <text evidence="1">The sequence shown here is derived from an EMBL/GenBank/DDBJ whole genome shotgun (WGS) entry which is preliminary data.</text>
</comment>
<proteinExistence type="predicted"/>
<reference evidence="2" key="1">
    <citation type="journal article" date="2019" name="Int. J. Syst. Evol. Microbiol.">
        <title>The Global Catalogue of Microorganisms (GCM) 10K type strain sequencing project: providing services to taxonomists for standard genome sequencing and annotation.</title>
        <authorList>
            <consortium name="The Broad Institute Genomics Platform"/>
            <consortium name="The Broad Institute Genome Sequencing Center for Infectious Disease"/>
            <person name="Wu L."/>
            <person name="Ma J."/>
        </authorList>
    </citation>
    <scope>NUCLEOTIDE SEQUENCE [LARGE SCALE GENOMIC DNA]</scope>
    <source>
        <strain evidence="2">CGMCC 4.7106</strain>
    </source>
</reference>
<gene>
    <name evidence="1" type="ORF">ACFPUY_38415</name>
</gene>
<keyword evidence="2" id="KW-1185">Reference proteome</keyword>
<dbReference type="Proteomes" id="UP001596096">
    <property type="component" value="Unassembled WGS sequence"/>
</dbReference>
<sequence length="50" mass="5674">MLAEVIPGFGVAMLDEIFPPLRERLTLEGHEIDPSRHEDAARRIRYQIGG</sequence>
<protein>
    <recommendedName>
        <fullName evidence="3">DUF2236 domain-containing protein</fullName>
    </recommendedName>
</protein>
<evidence type="ECO:0000313" key="1">
    <source>
        <dbReference type="EMBL" id="MFC5821004.1"/>
    </source>
</evidence>
<organism evidence="1 2">
    <name type="scientific">Nonomuraea harbinensis</name>
    <dbReference type="NCBI Taxonomy" id="1286938"/>
    <lineage>
        <taxon>Bacteria</taxon>
        <taxon>Bacillati</taxon>
        <taxon>Actinomycetota</taxon>
        <taxon>Actinomycetes</taxon>
        <taxon>Streptosporangiales</taxon>
        <taxon>Streptosporangiaceae</taxon>
        <taxon>Nonomuraea</taxon>
    </lineage>
</organism>
<evidence type="ECO:0008006" key="3">
    <source>
        <dbReference type="Google" id="ProtNLM"/>
    </source>
</evidence>
<accession>A0ABW1C5R2</accession>